<keyword evidence="6" id="KW-0902">Two-component regulatory system</keyword>
<keyword evidence="3" id="KW-0597">Phosphoprotein</keyword>
<dbReference type="PANTHER" id="PTHR45453:SF1">
    <property type="entry name" value="PHOSPHATE REGULON SENSOR PROTEIN PHOR"/>
    <property type="match status" value="1"/>
</dbReference>
<dbReference type="InterPro" id="IPR000014">
    <property type="entry name" value="PAS"/>
</dbReference>
<dbReference type="Gene3D" id="1.10.287.130">
    <property type="match status" value="1"/>
</dbReference>
<evidence type="ECO:0000256" key="6">
    <source>
        <dbReference type="ARBA" id="ARBA00023012"/>
    </source>
</evidence>
<dbReference type="PRINTS" id="PR00344">
    <property type="entry name" value="BCTRLSENSOR"/>
</dbReference>
<dbReference type="SMART" id="SM00388">
    <property type="entry name" value="HisKA"/>
    <property type="match status" value="1"/>
</dbReference>
<reference evidence="9 10" key="1">
    <citation type="submission" date="2020-03" db="EMBL/GenBank/DDBJ databases">
        <title>Genomic Encyclopedia of Type Strains, Phase IV (KMG-IV): sequencing the most valuable type-strain genomes for metagenomic binning, comparative biology and taxonomic classification.</title>
        <authorList>
            <person name="Goeker M."/>
        </authorList>
    </citation>
    <scope>NUCLEOTIDE SEQUENCE [LARGE SCALE GENOMIC DNA]</scope>
    <source>
        <strain evidence="9 10">DSM 22753</strain>
    </source>
</reference>
<evidence type="ECO:0000256" key="3">
    <source>
        <dbReference type="ARBA" id="ARBA00022553"/>
    </source>
</evidence>
<dbReference type="PROSITE" id="PS50109">
    <property type="entry name" value="HIS_KIN"/>
    <property type="match status" value="1"/>
</dbReference>
<dbReference type="EC" id="2.7.13.3" evidence="2"/>
<dbReference type="SMART" id="SM00387">
    <property type="entry name" value="HATPase_c"/>
    <property type="match status" value="1"/>
</dbReference>
<proteinExistence type="predicted"/>
<keyword evidence="5 9" id="KW-0418">Kinase</keyword>
<dbReference type="InterPro" id="IPR050351">
    <property type="entry name" value="BphY/WalK/GraS-like"/>
</dbReference>
<dbReference type="SUPFAM" id="SSF55874">
    <property type="entry name" value="ATPase domain of HSP90 chaperone/DNA topoisomerase II/histidine kinase"/>
    <property type="match status" value="1"/>
</dbReference>
<protein>
    <recommendedName>
        <fullName evidence="2">histidine kinase</fullName>
        <ecNumber evidence="2">2.7.13.3</ecNumber>
    </recommendedName>
</protein>
<evidence type="ECO:0000256" key="2">
    <source>
        <dbReference type="ARBA" id="ARBA00012438"/>
    </source>
</evidence>
<dbReference type="InterPro" id="IPR004358">
    <property type="entry name" value="Sig_transdc_His_kin-like_C"/>
</dbReference>
<feature type="transmembrane region" description="Helical" evidence="7">
    <location>
        <begin position="32"/>
        <end position="50"/>
    </location>
</feature>
<evidence type="ECO:0000313" key="9">
    <source>
        <dbReference type="EMBL" id="NIJ22914.1"/>
    </source>
</evidence>
<accession>A0ABX0TX92</accession>
<keyword evidence="4 9" id="KW-0808">Transferase</keyword>
<dbReference type="SUPFAM" id="SSF47384">
    <property type="entry name" value="Homodimeric domain of signal transducing histidine kinase"/>
    <property type="match status" value="1"/>
</dbReference>
<evidence type="ECO:0000256" key="1">
    <source>
        <dbReference type="ARBA" id="ARBA00000085"/>
    </source>
</evidence>
<dbReference type="Proteomes" id="UP000788153">
    <property type="component" value="Unassembled WGS sequence"/>
</dbReference>
<evidence type="ECO:0000313" key="10">
    <source>
        <dbReference type="Proteomes" id="UP000788153"/>
    </source>
</evidence>
<dbReference type="InterPro" id="IPR003594">
    <property type="entry name" value="HATPase_dom"/>
</dbReference>
<gene>
    <name evidence="9" type="ORF">FHT01_000456</name>
</gene>
<sequence>MWEGIGIRPLVAIAVAAIGIVAGALLGAPIEAVALALVAAIAGILIALGTTPVRGRASPPAPPVTAVGIEEVLDAMVEPVLIVSANRVRFANPAAQALLGGHILGEDVRMAIRHPAAAERLTSPIEPHHDHAVHLVGLGAREQRWEMHVRAAADGQRIVHLIDRTGSYATDRIRVDFVANASHELRTPLASILGFVETLRDEAGDEPAIRDRFLKVMFDEASRMRRLVDDLMSLSRIEAEKYRAPDRSVDLEALVEEVRSEIVSTHNGRASDLIVEIGELPPVTGDRAQLSQLLHNVVGNAMKYGRPGTPVTLAVRYEAGPMVRITVSDEGEGIAPEHLPRLTERFYRVDSGRSRAMGGTGLGLAIVKHIVERHRGRFDIASTPGVGSTVTILLPREALSSKRNVLATQAAVDG</sequence>
<dbReference type="GO" id="GO:0004673">
    <property type="term" value="F:protein histidine kinase activity"/>
    <property type="evidence" value="ECO:0007669"/>
    <property type="project" value="UniProtKB-EC"/>
</dbReference>
<dbReference type="EMBL" id="JAASQP010000001">
    <property type="protein sequence ID" value="NIJ22914.1"/>
    <property type="molecule type" value="Genomic_DNA"/>
</dbReference>
<dbReference type="RefSeq" id="WP_140048108.1">
    <property type="nucleotide sequence ID" value="NZ_BAAAEV010000001.1"/>
</dbReference>
<dbReference type="CDD" id="cd00082">
    <property type="entry name" value="HisKA"/>
    <property type="match status" value="1"/>
</dbReference>
<evidence type="ECO:0000256" key="5">
    <source>
        <dbReference type="ARBA" id="ARBA00022777"/>
    </source>
</evidence>
<feature type="domain" description="Histidine kinase" evidence="8">
    <location>
        <begin position="180"/>
        <end position="398"/>
    </location>
</feature>
<keyword evidence="7" id="KW-1133">Transmembrane helix</keyword>
<dbReference type="Pfam" id="PF00512">
    <property type="entry name" value="HisKA"/>
    <property type="match status" value="1"/>
</dbReference>
<feature type="transmembrane region" description="Helical" evidence="7">
    <location>
        <begin position="7"/>
        <end position="26"/>
    </location>
</feature>
<comment type="caution">
    <text evidence="9">The sequence shown here is derived from an EMBL/GenBank/DDBJ whole genome shotgun (WGS) entry which is preliminary data.</text>
</comment>
<dbReference type="InterPro" id="IPR036890">
    <property type="entry name" value="HATPase_C_sf"/>
</dbReference>
<dbReference type="InterPro" id="IPR005467">
    <property type="entry name" value="His_kinase_dom"/>
</dbReference>
<keyword evidence="10" id="KW-1185">Reference proteome</keyword>
<dbReference type="PANTHER" id="PTHR45453">
    <property type="entry name" value="PHOSPHATE REGULON SENSOR PROTEIN PHOR"/>
    <property type="match status" value="1"/>
</dbReference>
<comment type="catalytic activity">
    <reaction evidence="1">
        <text>ATP + protein L-histidine = ADP + protein N-phospho-L-histidine.</text>
        <dbReference type="EC" id="2.7.13.3"/>
    </reaction>
</comment>
<name>A0ABX0TX92_9SPHN</name>
<evidence type="ECO:0000256" key="4">
    <source>
        <dbReference type="ARBA" id="ARBA00022679"/>
    </source>
</evidence>
<evidence type="ECO:0000259" key="8">
    <source>
        <dbReference type="PROSITE" id="PS50109"/>
    </source>
</evidence>
<evidence type="ECO:0000256" key="7">
    <source>
        <dbReference type="SAM" id="Phobius"/>
    </source>
</evidence>
<dbReference type="InterPro" id="IPR003661">
    <property type="entry name" value="HisK_dim/P_dom"/>
</dbReference>
<dbReference type="Pfam" id="PF13188">
    <property type="entry name" value="PAS_8"/>
    <property type="match status" value="1"/>
</dbReference>
<keyword evidence="7" id="KW-0472">Membrane</keyword>
<dbReference type="Pfam" id="PF02518">
    <property type="entry name" value="HATPase_c"/>
    <property type="match status" value="1"/>
</dbReference>
<dbReference type="InterPro" id="IPR036097">
    <property type="entry name" value="HisK_dim/P_sf"/>
</dbReference>
<organism evidence="9 10">
    <name type="scientific">Sphingomonas japonica</name>
    <dbReference type="NCBI Taxonomy" id="511662"/>
    <lineage>
        <taxon>Bacteria</taxon>
        <taxon>Pseudomonadati</taxon>
        <taxon>Pseudomonadota</taxon>
        <taxon>Alphaproteobacteria</taxon>
        <taxon>Sphingomonadales</taxon>
        <taxon>Sphingomonadaceae</taxon>
        <taxon>Sphingomonas</taxon>
    </lineage>
</organism>
<dbReference type="Gene3D" id="3.30.565.10">
    <property type="entry name" value="Histidine kinase-like ATPase, C-terminal domain"/>
    <property type="match status" value="1"/>
</dbReference>
<keyword evidence="7" id="KW-0812">Transmembrane</keyword>